<reference evidence="2 3" key="1">
    <citation type="submission" date="2019-03" db="EMBL/GenBank/DDBJ databases">
        <title>First draft genome of Liparis tanakae, snailfish: a comprehensive survey of snailfish specific genes.</title>
        <authorList>
            <person name="Kim W."/>
            <person name="Song I."/>
            <person name="Jeong J.-H."/>
            <person name="Kim D."/>
            <person name="Kim S."/>
            <person name="Ryu S."/>
            <person name="Song J.Y."/>
            <person name="Lee S.K."/>
        </authorList>
    </citation>
    <scope>NUCLEOTIDE SEQUENCE [LARGE SCALE GENOMIC DNA]</scope>
    <source>
        <tissue evidence="2">Muscle</tissue>
    </source>
</reference>
<feature type="region of interest" description="Disordered" evidence="1">
    <location>
        <begin position="1"/>
        <end position="30"/>
    </location>
</feature>
<accession>A0A4Z2ETM2</accession>
<dbReference type="EMBL" id="SRLO01003002">
    <property type="protein sequence ID" value="TNN31990.1"/>
    <property type="molecule type" value="Genomic_DNA"/>
</dbReference>
<proteinExistence type="predicted"/>
<sequence>MEPERSRDTDSSRDTRDSRGTWKRLALTSGRRAPFTSRHVPACRAAARIREFRRGGGAGRGYRRELPVVLVTVVQSLTSRAESLPMRPAGDVSPAAELRADWFTPSRERHPAPPPPYTSAVVMSVNMERWLPLLPSGPMGEDGTDSFPTSQNGPVVFLSTTFVS</sequence>
<dbReference type="Proteomes" id="UP000314294">
    <property type="component" value="Unassembled WGS sequence"/>
</dbReference>
<evidence type="ECO:0000313" key="3">
    <source>
        <dbReference type="Proteomes" id="UP000314294"/>
    </source>
</evidence>
<dbReference type="AlphaFoldDB" id="A0A4Z2ETM2"/>
<feature type="compositionally biased region" description="Basic and acidic residues" evidence="1">
    <location>
        <begin position="1"/>
        <end position="20"/>
    </location>
</feature>
<organism evidence="2 3">
    <name type="scientific">Liparis tanakae</name>
    <name type="common">Tanaka's snailfish</name>
    <dbReference type="NCBI Taxonomy" id="230148"/>
    <lineage>
        <taxon>Eukaryota</taxon>
        <taxon>Metazoa</taxon>
        <taxon>Chordata</taxon>
        <taxon>Craniata</taxon>
        <taxon>Vertebrata</taxon>
        <taxon>Euteleostomi</taxon>
        <taxon>Actinopterygii</taxon>
        <taxon>Neopterygii</taxon>
        <taxon>Teleostei</taxon>
        <taxon>Neoteleostei</taxon>
        <taxon>Acanthomorphata</taxon>
        <taxon>Eupercaria</taxon>
        <taxon>Perciformes</taxon>
        <taxon>Cottioidei</taxon>
        <taxon>Cottales</taxon>
        <taxon>Liparidae</taxon>
        <taxon>Liparis</taxon>
    </lineage>
</organism>
<evidence type="ECO:0000313" key="2">
    <source>
        <dbReference type="EMBL" id="TNN31990.1"/>
    </source>
</evidence>
<gene>
    <name evidence="2" type="ORF">EYF80_057852</name>
</gene>
<name>A0A4Z2ETM2_9TELE</name>
<protein>
    <submittedName>
        <fullName evidence="2">Uncharacterized protein</fullName>
    </submittedName>
</protein>
<evidence type="ECO:0000256" key="1">
    <source>
        <dbReference type="SAM" id="MobiDB-lite"/>
    </source>
</evidence>
<comment type="caution">
    <text evidence="2">The sequence shown here is derived from an EMBL/GenBank/DDBJ whole genome shotgun (WGS) entry which is preliminary data.</text>
</comment>
<keyword evidence="3" id="KW-1185">Reference proteome</keyword>